<feature type="coiled-coil region" evidence="1">
    <location>
        <begin position="481"/>
        <end position="508"/>
    </location>
</feature>
<keyword evidence="3" id="KW-0472">Membrane</keyword>
<feature type="compositionally biased region" description="Basic and acidic residues" evidence="2">
    <location>
        <begin position="141"/>
        <end position="150"/>
    </location>
</feature>
<feature type="region of interest" description="Disordered" evidence="2">
    <location>
        <begin position="137"/>
        <end position="170"/>
    </location>
</feature>
<feature type="region of interest" description="Disordered" evidence="2">
    <location>
        <begin position="186"/>
        <end position="205"/>
    </location>
</feature>
<comment type="caution">
    <text evidence="4">The sequence shown here is derived from an EMBL/GenBank/DDBJ whole genome shotgun (WGS) entry which is preliminary data.</text>
</comment>
<evidence type="ECO:0000313" key="5">
    <source>
        <dbReference type="Proteomes" id="UP001620645"/>
    </source>
</evidence>
<gene>
    <name evidence="4" type="ORF">niasHS_010342</name>
</gene>
<dbReference type="AlphaFoldDB" id="A0ABD2IZY7"/>
<keyword evidence="1" id="KW-0175">Coiled coil</keyword>
<proteinExistence type="predicted"/>
<evidence type="ECO:0000256" key="1">
    <source>
        <dbReference type="SAM" id="Coils"/>
    </source>
</evidence>
<feature type="compositionally biased region" description="Polar residues" evidence="2">
    <location>
        <begin position="11"/>
        <end position="27"/>
    </location>
</feature>
<keyword evidence="5" id="KW-1185">Reference proteome</keyword>
<feature type="region of interest" description="Disordered" evidence="2">
    <location>
        <begin position="1"/>
        <end position="40"/>
    </location>
</feature>
<evidence type="ECO:0000256" key="3">
    <source>
        <dbReference type="SAM" id="Phobius"/>
    </source>
</evidence>
<keyword evidence="3" id="KW-1133">Transmembrane helix</keyword>
<evidence type="ECO:0000256" key="2">
    <source>
        <dbReference type="SAM" id="MobiDB-lite"/>
    </source>
</evidence>
<reference evidence="4 5" key="1">
    <citation type="submission" date="2024-10" db="EMBL/GenBank/DDBJ databases">
        <authorList>
            <person name="Kim D."/>
        </authorList>
    </citation>
    <scope>NUCLEOTIDE SEQUENCE [LARGE SCALE GENOMIC DNA]</scope>
    <source>
        <strain evidence="4">Taebaek</strain>
    </source>
</reference>
<accession>A0ABD2IZY7</accession>
<dbReference type="Proteomes" id="UP001620645">
    <property type="component" value="Unassembled WGS sequence"/>
</dbReference>
<keyword evidence="3" id="KW-0812">Transmembrane</keyword>
<feature type="transmembrane region" description="Helical" evidence="3">
    <location>
        <begin position="369"/>
        <end position="390"/>
    </location>
</feature>
<dbReference type="EMBL" id="JBICCN010000232">
    <property type="protein sequence ID" value="KAL3085273.1"/>
    <property type="molecule type" value="Genomic_DNA"/>
</dbReference>
<protein>
    <submittedName>
        <fullName evidence="4">Uncharacterized protein</fullName>
    </submittedName>
</protein>
<sequence length="518" mass="57240">MGQVPTRLKSAGTSPTDKTAIPNQTNPDARANVANESNMAGERMIDSLAIPSPVSAQHIETTANKMSAQKHLAVVDSNVENGMVSKIDEKNGPFIRKENGGTHNENHVTGKEHGEDAVVQEKVPNCDEKTALIISVEDDDDSKKEEHGNKEALGAEQRPVLSPNCHFPSANSETLAQKHSAVVDSNLENGMGPENNGKNGPIIHEENRGPKIENHVTGKEHGEGAEQQPLLFLNCQSLPANRIYFNFTTKSEKYEDWLEKGRGELFDQINTIASGVQHVFTDPNSFLHENRTVFGYFEFATDCETDKQALYDAMNWNQKTGKYEYTVTIPSSFSGHQPLCPAENPIVSTNGGHGAFFSAFKSVSANWKWILLLLVVLQLVVCAVCSGEVTSASSDWYWKILVSIGGLLSIAAYIWMMVHLLMTSKIDAVLLKIDGMRMELKGDIDAMRMELKGDMNVLRGDMNGMKTELGLRLDLVKAELNESMTERNGKMNEKVESIKNEVASIRQDINKPKRGLLW</sequence>
<name>A0ABD2IZY7_HETSC</name>
<feature type="transmembrane region" description="Helical" evidence="3">
    <location>
        <begin position="396"/>
        <end position="416"/>
    </location>
</feature>
<evidence type="ECO:0000313" key="4">
    <source>
        <dbReference type="EMBL" id="KAL3085273.1"/>
    </source>
</evidence>
<organism evidence="4 5">
    <name type="scientific">Heterodera schachtii</name>
    <name type="common">Sugarbeet cyst nematode worm</name>
    <name type="synonym">Tylenchus schachtii</name>
    <dbReference type="NCBI Taxonomy" id="97005"/>
    <lineage>
        <taxon>Eukaryota</taxon>
        <taxon>Metazoa</taxon>
        <taxon>Ecdysozoa</taxon>
        <taxon>Nematoda</taxon>
        <taxon>Chromadorea</taxon>
        <taxon>Rhabditida</taxon>
        <taxon>Tylenchina</taxon>
        <taxon>Tylenchomorpha</taxon>
        <taxon>Tylenchoidea</taxon>
        <taxon>Heteroderidae</taxon>
        <taxon>Heteroderinae</taxon>
        <taxon>Heterodera</taxon>
    </lineage>
</organism>